<feature type="region of interest" description="Disordered" evidence="6">
    <location>
        <begin position="423"/>
        <end position="462"/>
    </location>
</feature>
<proteinExistence type="inferred from homology"/>
<dbReference type="PROSITE" id="PS50067">
    <property type="entry name" value="KINESIN_MOTOR_2"/>
    <property type="match status" value="1"/>
</dbReference>
<dbReference type="GO" id="GO:0005856">
    <property type="term" value="C:cytoskeleton"/>
    <property type="evidence" value="ECO:0007669"/>
    <property type="project" value="UniProtKB-SubCell"/>
</dbReference>
<dbReference type="GO" id="GO:0003777">
    <property type="term" value="F:microtubule motor activity"/>
    <property type="evidence" value="ECO:0007669"/>
    <property type="project" value="InterPro"/>
</dbReference>
<feature type="compositionally biased region" description="Basic residues" evidence="6">
    <location>
        <begin position="664"/>
        <end position="674"/>
    </location>
</feature>
<dbReference type="Pfam" id="PF00225">
    <property type="entry name" value="Kinesin"/>
    <property type="match status" value="1"/>
</dbReference>
<feature type="region of interest" description="Disordered" evidence="6">
    <location>
        <begin position="1444"/>
        <end position="1478"/>
    </location>
</feature>
<feature type="region of interest" description="Disordered" evidence="6">
    <location>
        <begin position="1359"/>
        <end position="1397"/>
    </location>
</feature>
<dbReference type="InterPro" id="IPR036961">
    <property type="entry name" value="Kinesin_motor_dom_sf"/>
</dbReference>
<sequence length="1641" mass="178666">MGRPRVVPHRVIQMGLAPSRPPITVISFFPVSVAFLKINDKREIATTSPSECLRTAAWETDRISSVLSKAMESPHIYHQIRPLSPPKSSQPNLANSRTPTEHISRMSSRHRGSGKSDEERSRFGSHLHGHRRPSGSNNGGSNHRSRSAHSPSSSQAGSSRSSGRPLSASYAQRPLPPPPQLPRYHFGCLLRNGLPPMPPGLIAKSSLGGSRFGGSKLPPSAGDVSLIFLLQFFSPIMLCQFVGFEEAPLCDFLVKVLLCVKMPSTTTITASNTASDGASSTPCVAIDPRRKQVTLIHPAPSRRRFGLTAPKMFSFDSVFTQDDPLAEVCSAALTDAVYSVVHGTDSCVLCFGHAKTSKSRTMLGSDTSVTSLGVIPCAIAWLFRLIEEQKEATKTRFSVRVSAVEVFGHEESFKDLLQESALEGDDDHLPGPAPSSYLRDNSPSPKNRSISNPATAADNTPAARLSQVMDKLTEIRAPAAGHAAHLLDVALANRAQNTALSHTLFTLHVYQYKVEKNGAETEVSGGRSRLQLLYLGCGRYGSKEIGQGQEQSSTPKSLSLANIANVLLGLLTGQRQLPHRESAVTQLLREGMTGNHAQPCIIAHASGQQQHYSETLQVIQLASKLHRLRRRRVGSSGGSSAGGSNWNTSIGGTASDSSTSSRGFRSRLSTRPRLGRSSFGASTTDYTSSSEQSCAGDTVIYLGGASETEGSLGPRGLADGSVVHSADEWKKYASSGEEGTLQRSSSAEKTRIGRSLSHSESGGTLRPGGLIKRVTPRTNATAWPRAAAVRKGKEMVSSTEETWVDGPNAMVMKKQQRVPQEIGPESPQSQPPPPAPPYFGVTHHIIPQNPVLATEISKVFVAPPPEQRSTTEIASNNTPTEVHIKEPTYASIDETKQSEHSSESSSCSSSESTSDSSDNENDQESGQMTGSGGNSTNGGVGGGGRGFAVLSDISERTEETEGGTSAPSSITGGAHEERENTLLDLAIQQSNLMNANGQDDQGEKRAFSWCLSDTFSENPQISFLQPKYAITQFEHKTVGQQTTAPSIMSETPTLVHQPQVQCAQISELVEKGISTDSPAIEPKVIQLPTPSSDRLRHSPRRRKHSNTASSFDRVAAWVKDVSTDFEHVQDDQIRPSPTRTPAQSQPESRSSSCHRSCCSRRHRNHRKRRNRRHHHSHHHRRHESDCSKCARESCALCEAESDKCCSKACQKCSYCDEQRGKHAFEPSNHGSSCSNLSKPEISSKSHPKTPVIDQSIQRHNEAQKVPPAFSSPMVMQRTVSFPWMQSQMTRSSTVHSTPCQPQQTNQAYWSPMYAPQTPQVPSQQTTPIQYYPWSLPTSPYLQNSMQAWSAQLPVPSSAASDLSQTAQPQSQYVYPRRQSNSVDASTPAHTSSSSASALPQDIKKSRFFTLPSILCTLRRWHARRKERKSRKALEVIAVEKTSVTDDQQDMSMRSSASLPGAYSRSGFQRRPSSDQGIVGTSQYYRHYPAATTLIKQHQMYPQMCAGDPSSFMNQMQQSLSTYRTSRSVGISHKDNRGDRGSSGYESYRQGMTTGSAGGGPGGSSEVSSAHTDSIDSCSSGCPQQQMQQCQYNLQKPQQGMCCPPQPFYVPNQQHMPYMPQPMTNPGQQSYPMPITNTNQMR</sequence>
<accession>A0A0R3SED9</accession>
<feature type="region of interest" description="Disordered" evidence="6">
    <location>
        <begin position="814"/>
        <end position="842"/>
    </location>
</feature>
<dbReference type="Proteomes" id="UP000274504">
    <property type="component" value="Unassembled WGS sequence"/>
</dbReference>
<feature type="region of interest" description="Disordered" evidence="6">
    <location>
        <begin position="630"/>
        <end position="691"/>
    </location>
</feature>
<dbReference type="SUPFAM" id="SSF52540">
    <property type="entry name" value="P-loop containing nucleoside triphosphate hydrolases"/>
    <property type="match status" value="1"/>
</dbReference>
<comment type="caution">
    <text evidence="5">Lacks conserved residue(s) required for the propagation of feature annotation.</text>
</comment>
<dbReference type="SMART" id="SM00129">
    <property type="entry name" value="KISc"/>
    <property type="match status" value="1"/>
</dbReference>
<reference evidence="10" key="1">
    <citation type="submission" date="2016-04" db="UniProtKB">
        <authorList>
            <consortium name="WormBaseParasite"/>
        </authorList>
    </citation>
    <scope>IDENTIFICATION</scope>
</reference>
<evidence type="ECO:0000256" key="5">
    <source>
        <dbReference type="PROSITE-ProRule" id="PRU00283"/>
    </source>
</evidence>
<feature type="compositionally biased region" description="Low complexity" evidence="6">
    <location>
        <begin position="903"/>
        <end position="916"/>
    </location>
</feature>
<feature type="compositionally biased region" description="Low complexity" evidence="6">
    <location>
        <begin position="1384"/>
        <end position="1397"/>
    </location>
</feature>
<organism evidence="10">
    <name type="scientific">Hymenolepis diminuta</name>
    <name type="common">Rat tapeworm</name>
    <dbReference type="NCBI Taxonomy" id="6216"/>
    <lineage>
        <taxon>Eukaryota</taxon>
        <taxon>Metazoa</taxon>
        <taxon>Spiralia</taxon>
        <taxon>Lophotrochozoa</taxon>
        <taxon>Platyhelminthes</taxon>
        <taxon>Cestoda</taxon>
        <taxon>Eucestoda</taxon>
        <taxon>Cyclophyllidea</taxon>
        <taxon>Hymenolepididae</taxon>
        <taxon>Hymenolepis</taxon>
    </lineage>
</organism>
<feature type="region of interest" description="Disordered" evidence="6">
    <location>
        <begin position="1074"/>
        <end position="1108"/>
    </location>
</feature>
<dbReference type="PANTHER" id="PTHR21608">
    <property type="entry name" value="KINESIN-LIKE PROTEIN CG14535"/>
    <property type="match status" value="1"/>
</dbReference>
<dbReference type="InterPro" id="IPR001752">
    <property type="entry name" value="Kinesin_motor_dom"/>
</dbReference>
<keyword evidence="2" id="KW-0547">Nucleotide-binding</keyword>
<evidence type="ECO:0000256" key="1">
    <source>
        <dbReference type="ARBA" id="ARBA00004245"/>
    </source>
</evidence>
<feature type="compositionally biased region" description="Gly residues" evidence="6">
    <location>
        <begin position="929"/>
        <end position="946"/>
    </location>
</feature>
<comment type="similarity">
    <text evidence="5">Belongs to the TRAFAC class myosin-kinesin ATPase superfamily. Kinesin family.</text>
</comment>
<feature type="compositionally biased region" description="Polar residues" evidence="6">
    <location>
        <begin position="867"/>
        <end position="880"/>
    </location>
</feature>
<feature type="region of interest" description="Disordered" evidence="6">
    <location>
        <begin position="1523"/>
        <end position="1579"/>
    </location>
</feature>
<keyword evidence="4" id="KW-0963">Cytoplasm</keyword>
<feature type="compositionally biased region" description="Polar residues" evidence="6">
    <location>
        <begin position="679"/>
        <end position="691"/>
    </location>
</feature>
<feature type="region of interest" description="Disordered" evidence="6">
    <location>
        <begin position="955"/>
        <end position="974"/>
    </location>
</feature>
<feature type="compositionally biased region" description="Polar residues" evidence="6">
    <location>
        <begin position="86"/>
        <end position="98"/>
    </location>
</feature>
<dbReference type="WBParaSite" id="HDID_0000312601-mRNA-1">
    <property type="protein sequence ID" value="HDID_0000312601-mRNA-1"/>
    <property type="gene ID" value="HDID_0000312601"/>
</dbReference>
<feature type="compositionally biased region" description="Basic and acidic residues" evidence="6">
    <location>
        <begin position="893"/>
        <end position="902"/>
    </location>
</feature>
<evidence type="ECO:0000313" key="9">
    <source>
        <dbReference type="Proteomes" id="UP000274504"/>
    </source>
</evidence>
<evidence type="ECO:0000256" key="4">
    <source>
        <dbReference type="ARBA" id="ARBA00023212"/>
    </source>
</evidence>
<evidence type="ECO:0000256" key="3">
    <source>
        <dbReference type="ARBA" id="ARBA00022840"/>
    </source>
</evidence>
<feature type="region of interest" description="Disordered" evidence="6">
    <location>
        <begin position="733"/>
        <end position="771"/>
    </location>
</feature>
<gene>
    <name evidence="8" type="ORF">HDID_LOCUS3124</name>
</gene>
<name>A0A0R3SED9_HYMDI</name>
<feature type="domain" description="Kinesin motor" evidence="7">
    <location>
        <begin position="253"/>
        <end position="628"/>
    </location>
</feature>
<comment type="subcellular location">
    <subcellularLocation>
        <location evidence="1">Cytoplasm</location>
        <location evidence="1">Cytoskeleton</location>
    </subcellularLocation>
</comment>
<dbReference type="EMBL" id="UYSG01000885">
    <property type="protein sequence ID" value="VDL27638.1"/>
    <property type="molecule type" value="Genomic_DNA"/>
</dbReference>
<dbReference type="GO" id="GO:0008017">
    <property type="term" value="F:microtubule binding"/>
    <property type="evidence" value="ECO:0007669"/>
    <property type="project" value="InterPro"/>
</dbReference>
<evidence type="ECO:0000313" key="10">
    <source>
        <dbReference type="WBParaSite" id="HDID_0000312601-mRNA-1"/>
    </source>
</evidence>
<evidence type="ECO:0000313" key="8">
    <source>
        <dbReference type="EMBL" id="VDL27638.1"/>
    </source>
</evidence>
<feature type="compositionally biased region" description="Polar residues" evidence="6">
    <location>
        <begin position="1359"/>
        <end position="1383"/>
    </location>
</feature>
<feature type="compositionally biased region" description="Polar residues" evidence="6">
    <location>
        <begin position="1228"/>
        <end position="1244"/>
    </location>
</feature>
<feature type="region of interest" description="Disordered" evidence="6">
    <location>
        <begin position="862"/>
        <end position="947"/>
    </location>
</feature>
<feature type="compositionally biased region" description="Low complexity" evidence="6">
    <location>
        <begin position="642"/>
        <end position="663"/>
    </location>
</feature>
<feature type="compositionally biased region" description="Low complexity" evidence="6">
    <location>
        <begin position="134"/>
        <end position="173"/>
    </location>
</feature>
<dbReference type="PANTHER" id="PTHR21608:SF7">
    <property type="entry name" value="KINESIN-LIKE PROTEIN CG14535"/>
    <property type="match status" value="1"/>
</dbReference>
<feature type="region of interest" description="Disordered" evidence="6">
    <location>
        <begin position="1224"/>
        <end position="1249"/>
    </location>
</feature>
<reference evidence="8 9" key="2">
    <citation type="submission" date="2018-11" db="EMBL/GenBank/DDBJ databases">
        <authorList>
            <consortium name="Pathogen Informatics"/>
        </authorList>
    </citation>
    <scope>NUCLEOTIDE SEQUENCE [LARGE SCALE GENOMIC DNA]</scope>
</reference>
<evidence type="ECO:0000256" key="6">
    <source>
        <dbReference type="SAM" id="MobiDB-lite"/>
    </source>
</evidence>
<feature type="compositionally biased region" description="Basic residues" evidence="6">
    <location>
        <begin position="123"/>
        <end position="133"/>
    </location>
</feature>
<feature type="compositionally biased region" description="Polar residues" evidence="6">
    <location>
        <begin position="1135"/>
        <end position="1147"/>
    </location>
</feature>
<dbReference type="InterPro" id="IPR027417">
    <property type="entry name" value="P-loop_NTPase"/>
</dbReference>
<feature type="region of interest" description="Disordered" evidence="6">
    <location>
        <begin position="79"/>
        <end position="179"/>
    </location>
</feature>
<evidence type="ECO:0000259" key="7">
    <source>
        <dbReference type="PROSITE" id="PS50067"/>
    </source>
</evidence>
<dbReference type="GO" id="GO:0005524">
    <property type="term" value="F:ATP binding"/>
    <property type="evidence" value="ECO:0007669"/>
    <property type="project" value="UniProtKB-KW"/>
</dbReference>
<dbReference type="OrthoDB" id="8862460at2759"/>
<keyword evidence="3" id="KW-0067">ATP-binding</keyword>
<feature type="compositionally biased region" description="Basic residues" evidence="6">
    <location>
        <begin position="1157"/>
        <end position="1181"/>
    </location>
</feature>
<dbReference type="GO" id="GO:0007018">
    <property type="term" value="P:microtubule-based movement"/>
    <property type="evidence" value="ECO:0007669"/>
    <property type="project" value="InterPro"/>
</dbReference>
<evidence type="ECO:0000256" key="2">
    <source>
        <dbReference type="ARBA" id="ARBA00022741"/>
    </source>
</evidence>
<keyword evidence="4" id="KW-0206">Cytoskeleton</keyword>
<protein>
    <submittedName>
        <fullName evidence="10">Kinesin motor domain-containing protein</fullName>
    </submittedName>
</protein>
<feature type="compositionally biased region" description="Low complexity" evidence="6">
    <location>
        <begin position="452"/>
        <end position="462"/>
    </location>
</feature>
<dbReference type="PRINTS" id="PR00380">
    <property type="entry name" value="KINESINHEAVY"/>
</dbReference>
<dbReference type="InterPro" id="IPR027640">
    <property type="entry name" value="Kinesin-like_fam"/>
</dbReference>
<dbReference type="STRING" id="6216.A0A0R3SED9"/>
<feature type="compositionally biased region" description="Low complexity" evidence="6">
    <location>
        <begin position="819"/>
        <end position="828"/>
    </location>
</feature>
<feature type="region of interest" description="Disordered" evidence="6">
    <location>
        <begin position="1126"/>
        <end position="1182"/>
    </location>
</feature>
<feature type="compositionally biased region" description="Polar residues" evidence="6">
    <location>
        <begin position="438"/>
        <end position="451"/>
    </location>
</feature>
<dbReference type="Gene3D" id="3.40.850.10">
    <property type="entry name" value="Kinesin motor domain"/>
    <property type="match status" value="1"/>
</dbReference>